<dbReference type="PANTHER" id="PTHR40590">
    <property type="entry name" value="CYTOPLASMIC PROTEIN-RELATED"/>
    <property type="match status" value="1"/>
</dbReference>
<feature type="chain" id="PRO_5047322954" description="TraB/GumN family protein" evidence="1">
    <location>
        <begin position="22"/>
        <end position="292"/>
    </location>
</feature>
<dbReference type="InterPro" id="IPR047111">
    <property type="entry name" value="YbaP-like"/>
</dbReference>
<dbReference type="PANTHER" id="PTHR40590:SF1">
    <property type="entry name" value="CYTOPLASMIC PROTEIN"/>
    <property type="match status" value="1"/>
</dbReference>
<protein>
    <recommendedName>
        <fullName evidence="4">TraB/GumN family protein</fullName>
    </recommendedName>
</protein>
<dbReference type="Proteomes" id="UP001161390">
    <property type="component" value="Unassembled WGS sequence"/>
</dbReference>
<dbReference type="RefSeq" id="WP_284371647.1">
    <property type="nucleotide sequence ID" value="NZ_BSNJ01000003.1"/>
</dbReference>
<name>A0ABQ5V1T9_9PROT</name>
<comment type="caution">
    <text evidence="2">The sequence shown here is derived from an EMBL/GenBank/DDBJ whole genome shotgun (WGS) entry which is preliminary data.</text>
</comment>
<dbReference type="CDD" id="cd14789">
    <property type="entry name" value="Tiki"/>
    <property type="match status" value="1"/>
</dbReference>
<evidence type="ECO:0008006" key="4">
    <source>
        <dbReference type="Google" id="ProtNLM"/>
    </source>
</evidence>
<organism evidence="2 3">
    <name type="scientific">Algimonas porphyrae</name>
    <dbReference type="NCBI Taxonomy" id="1128113"/>
    <lineage>
        <taxon>Bacteria</taxon>
        <taxon>Pseudomonadati</taxon>
        <taxon>Pseudomonadota</taxon>
        <taxon>Alphaproteobacteria</taxon>
        <taxon>Maricaulales</taxon>
        <taxon>Robiginitomaculaceae</taxon>
        <taxon>Algimonas</taxon>
    </lineage>
</organism>
<keyword evidence="3" id="KW-1185">Reference proteome</keyword>
<proteinExistence type="predicted"/>
<dbReference type="InterPro" id="IPR002816">
    <property type="entry name" value="TraB/PrgY/GumN_fam"/>
</dbReference>
<evidence type="ECO:0000313" key="3">
    <source>
        <dbReference type="Proteomes" id="UP001161390"/>
    </source>
</evidence>
<dbReference type="Pfam" id="PF01963">
    <property type="entry name" value="TraB_PrgY_gumN"/>
    <property type="match status" value="1"/>
</dbReference>
<gene>
    <name evidence="2" type="ORF">GCM10007854_17380</name>
</gene>
<evidence type="ECO:0000313" key="2">
    <source>
        <dbReference type="EMBL" id="GLQ20783.1"/>
    </source>
</evidence>
<dbReference type="EMBL" id="BSNJ01000003">
    <property type="protein sequence ID" value="GLQ20783.1"/>
    <property type="molecule type" value="Genomic_DNA"/>
</dbReference>
<sequence>MKDIFITAALCSLLTATPALAAPPAWEITDADSRVVLFPTIHVLPDGLDWETQALKAEIQQADEVWFEIEDATSPQAVAEIQALMGEKGLSPDMPLSKRLSEDQLATLTATLDSLGVPLAQIDPMRPWLAAVMLSMTSLVQAGFNPENGVEKELEDDYADRPRRGLESPAFQVGMLASLEGDDQVGFLMSSLDDLDSIGETLLQVAHAWSKGDVEMIETELLAEMRADYPDIFAAMFTNRNANWAEIIDAEMQGSGRDFIAVGAGHLVGPESVQSMLQARGYTVRRISLVDE</sequence>
<feature type="signal peptide" evidence="1">
    <location>
        <begin position="1"/>
        <end position="21"/>
    </location>
</feature>
<reference evidence="2" key="1">
    <citation type="journal article" date="2014" name="Int. J. Syst. Evol. Microbiol.">
        <title>Complete genome of a new Firmicutes species belonging to the dominant human colonic microbiota ('Ruminococcus bicirculans') reveals two chromosomes and a selective capacity to utilize plant glucans.</title>
        <authorList>
            <consortium name="NISC Comparative Sequencing Program"/>
            <person name="Wegmann U."/>
            <person name="Louis P."/>
            <person name="Goesmann A."/>
            <person name="Henrissat B."/>
            <person name="Duncan S.H."/>
            <person name="Flint H.J."/>
        </authorList>
    </citation>
    <scope>NUCLEOTIDE SEQUENCE</scope>
    <source>
        <strain evidence="2">NBRC 108216</strain>
    </source>
</reference>
<keyword evidence="1" id="KW-0732">Signal</keyword>
<reference evidence="2" key="2">
    <citation type="submission" date="2023-01" db="EMBL/GenBank/DDBJ databases">
        <title>Draft genome sequence of Algimonas porphyrae strain NBRC 108216.</title>
        <authorList>
            <person name="Sun Q."/>
            <person name="Mori K."/>
        </authorList>
    </citation>
    <scope>NUCLEOTIDE SEQUENCE</scope>
    <source>
        <strain evidence="2">NBRC 108216</strain>
    </source>
</reference>
<evidence type="ECO:0000256" key="1">
    <source>
        <dbReference type="SAM" id="SignalP"/>
    </source>
</evidence>
<accession>A0ABQ5V1T9</accession>